<evidence type="ECO:0000256" key="1">
    <source>
        <dbReference type="ARBA" id="ARBA00003761"/>
    </source>
</evidence>
<sequence length="464" mass="51334">MIARPMYYYQGQKMFEKILIANRGEIALRIQRACREMGIKTVVVHSEADREAKYVKLADESVCIGPAPSSQSYLNMTAIIAAAEVTDAQAIHPGYGFLSENAGFSEKVEQSGFVFIGPTADSIRTMGDKVAAKQAMIAAGVPCVPGSPDALGDNPTEILKMAREVKYPVIIKAAGGGGGRGMRVVHSEESLLNAVAMTKAEAQAAFGNPEVYMEKFLTNPRHVEIQILADTHGNAIYLGERDCSLQRRHQKVIEEAPAPGIPRKLIDKIGERCARACEKMGYRGAGTFEFLYEDGEFYFIEMNTRVQVEHPVTEMVTGIDIVQEQIRIAAGEKLRYKQKDIVLKGHAIECRINAEDPFKFTPSPGRITMWHVPGGPGIRVDSHVFTNYFVPPHYDSMIGKLIAYGDTREQAIARLRTALSEMVVEGISTNIPLHREMMNDQAFNDGGFSIHYLEHKLELRGTEP</sequence>
<keyword evidence="8" id="KW-0479">Metal-binding</keyword>
<feature type="domain" description="Biotin carboxylation" evidence="21">
    <location>
        <begin position="14"/>
        <end position="458"/>
    </location>
</feature>
<dbReference type="EMBL" id="BMZG01000007">
    <property type="protein sequence ID" value="GHA75055.1"/>
    <property type="molecule type" value="Genomic_DNA"/>
</dbReference>
<dbReference type="PROSITE" id="PS50979">
    <property type="entry name" value="BC"/>
    <property type="match status" value="1"/>
</dbReference>
<evidence type="ECO:0000256" key="18">
    <source>
        <dbReference type="PROSITE-ProRule" id="PRU00409"/>
    </source>
</evidence>
<dbReference type="Pfam" id="PF00289">
    <property type="entry name" value="Biotin_carb_N"/>
    <property type="match status" value="1"/>
</dbReference>
<evidence type="ECO:0000256" key="15">
    <source>
        <dbReference type="ARBA" id="ARBA00023267"/>
    </source>
</evidence>
<evidence type="ECO:0000259" key="21">
    <source>
        <dbReference type="PROSITE" id="PS50979"/>
    </source>
</evidence>
<gene>
    <name evidence="22" type="primary">fabG</name>
    <name evidence="22" type="ORF">GCM10009007_15230</name>
</gene>
<dbReference type="GO" id="GO:2001295">
    <property type="term" value="P:malonyl-CoA biosynthetic process"/>
    <property type="evidence" value="ECO:0007669"/>
    <property type="project" value="UniProtKB-UniPathway"/>
</dbReference>
<dbReference type="AlphaFoldDB" id="A0A8J3CNC4"/>
<keyword evidence="12" id="KW-0460">Magnesium</keyword>
<evidence type="ECO:0000259" key="20">
    <source>
        <dbReference type="PROSITE" id="PS50975"/>
    </source>
</evidence>
<comment type="function">
    <text evidence="1 19">This protein is a component of the acetyl coenzyme A carboxylase complex; first, biotin carboxylase catalyzes the carboxylation of the carrier protein and then the transcarboxylase transfers the carboxyl group to form malonyl-CoA.</text>
</comment>
<comment type="subunit">
    <text evidence="3 19">Acetyl-CoA carboxylase is a heterohexamer of biotin carboxyl carrier protein, biotin carboxylase and the two subunits of carboxyl transferase in a 2:2 complex.</text>
</comment>
<dbReference type="GO" id="GO:0005524">
    <property type="term" value="F:ATP binding"/>
    <property type="evidence" value="ECO:0007669"/>
    <property type="project" value="UniProtKB-UniRule"/>
</dbReference>
<dbReference type="InterPro" id="IPR051602">
    <property type="entry name" value="ACC_Biotin_Carboxylase"/>
</dbReference>
<dbReference type="Pfam" id="PF02785">
    <property type="entry name" value="Biotin_carb_C"/>
    <property type="match status" value="1"/>
</dbReference>
<dbReference type="NCBIfam" id="NF006367">
    <property type="entry name" value="PRK08591.1"/>
    <property type="match status" value="1"/>
</dbReference>
<evidence type="ECO:0000256" key="17">
    <source>
        <dbReference type="ARBA" id="ARBA00048600"/>
    </source>
</evidence>
<reference evidence="22" key="2">
    <citation type="submission" date="2020-09" db="EMBL/GenBank/DDBJ databases">
        <authorList>
            <person name="Sun Q."/>
            <person name="Kim S."/>
        </authorList>
    </citation>
    <scope>NUCLEOTIDE SEQUENCE</scope>
    <source>
        <strain evidence="22">KCTC 32501</strain>
    </source>
</reference>
<evidence type="ECO:0000256" key="2">
    <source>
        <dbReference type="ARBA" id="ARBA00004956"/>
    </source>
</evidence>
<dbReference type="PANTHER" id="PTHR48095">
    <property type="entry name" value="PYRUVATE CARBOXYLASE SUBUNIT A"/>
    <property type="match status" value="1"/>
</dbReference>
<dbReference type="SUPFAM" id="SSF52440">
    <property type="entry name" value="PreATP-grasp domain"/>
    <property type="match status" value="1"/>
</dbReference>
<evidence type="ECO:0000313" key="23">
    <source>
        <dbReference type="Proteomes" id="UP000614287"/>
    </source>
</evidence>
<accession>A0A8J3CNC4</accession>
<dbReference type="EC" id="6.3.4.14" evidence="4 19"/>
<dbReference type="InterPro" id="IPR013815">
    <property type="entry name" value="ATP_grasp_subdomain_1"/>
</dbReference>
<dbReference type="PROSITE" id="PS00866">
    <property type="entry name" value="CPSASE_1"/>
    <property type="match status" value="1"/>
</dbReference>
<dbReference type="NCBIfam" id="TIGR00514">
    <property type="entry name" value="accC"/>
    <property type="match status" value="1"/>
</dbReference>
<evidence type="ECO:0000256" key="4">
    <source>
        <dbReference type="ARBA" id="ARBA00013263"/>
    </source>
</evidence>
<dbReference type="InterPro" id="IPR011764">
    <property type="entry name" value="Biotin_carboxylation_dom"/>
</dbReference>
<feature type="domain" description="ATP-grasp" evidence="20">
    <location>
        <begin position="133"/>
        <end position="330"/>
    </location>
</feature>
<name>A0A8J3CNC4_9BURK</name>
<dbReference type="Gene3D" id="3.30.470.20">
    <property type="entry name" value="ATP-grasp fold, B domain"/>
    <property type="match status" value="1"/>
</dbReference>
<dbReference type="Pfam" id="PF02786">
    <property type="entry name" value="CPSase_L_D2"/>
    <property type="match status" value="1"/>
</dbReference>
<dbReference type="SUPFAM" id="SSF56059">
    <property type="entry name" value="Glutathione synthetase ATP-binding domain-like"/>
    <property type="match status" value="1"/>
</dbReference>
<dbReference type="FunFam" id="3.40.50.20:FF:000010">
    <property type="entry name" value="Propionyl-CoA carboxylase subunit alpha"/>
    <property type="match status" value="1"/>
</dbReference>
<dbReference type="PROSITE" id="PS50975">
    <property type="entry name" value="ATP_GRASP"/>
    <property type="match status" value="1"/>
</dbReference>
<evidence type="ECO:0000256" key="5">
    <source>
        <dbReference type="ARBA" id="ARBA00017242"/>
    </source>
</evidence>
<dbReference type="InterPro" id="IPR005482">
    <property type="entry name" value="Biotin_COase_C"/>
</dbReference>
<dbReference type="GO" id="GO:0046872">
    <property type="term" value="F:metal ion binding"/>
    <property type="evidence" value="ECO:0007669"/>
    <property type="project" value="UniProtKB-KW"/>
</dbReference>
<dbReference type="Gene3D" id="3.40.50.20">
    <property type="match status" value="1"/>
</dbReference>
<keyword evidence="11 18" id="KW-0067">ATP-binding</keyword>
<evidence type="ECO:0000256" key="10">
    <source>
        <dbReference type="ARBA" id="ARBA00022832"/>
    </source>
</evidence>
<evidence type="ECO:0000256" key="12">
    <source>
        <dbReference type="ARBA" id="ARBA00022842"/>
    </source>
</evidence>
<dbReference type="PANTHER" id="PTHR48095:SF2">
    <property type="entry name" value="BIOTIN CARBOXYLASE, CHLOROPLASTIC"/>
    <property type="match status" value="1"/>
</dbReference>
<evidence type="ECO:0000256" key="9">
    <source>
        <dbReference type="ARBA" id="ARBA00022741"/>
    </source>
</evidence>
<evidence type="ECO:0000256" key="16">
    <source>
        <dbReference type="ARBA" id="ARBA00033786"/>
    </source>
</evidence>
<dbReference type="InterPro" id="IPR004549">
    <property type="entry name" value="Acetyl_CoA_COase_biotin_COase"/>
</dbReference>
<dbReference type="InterPro" id="IPR011761">
    <property type="entry name" value="ATP-grasp"/>
</dbReference>
<organism evidence="22 23">
    <name type="scientific">Formosimonas limnophila</name>
    <dbReference type="NCBI Taxonomy" id="1384487"/>
    <lineage>
        <taxon>Bacteria</taxon>
        <taxon>Pseudomonadati</taxon>
        <taxon>Pseudomonadota</taxon>
        <taxon>Betaproteobacteria</taxon>
        <taxon>Burkholderiales</taxon>
        <taxon>Burkholderiaceae</taxon>
        <taxon>Formosimonas</taxon>
    </lineage>
</organism>
<dbReference type="SUPFAM" id="SSF51246">
    <property type="entry name" value="Rudiment single hybrid motif"/>
    <property type="match status" value="1"/>
</dbReference>
<comment type="caution">
    <text evidence="22">The sequence shown here is derived from an EMBL/GenBank/DDBJ whole genome shotgun (WGS) entry which is preliminary data.</text>
</comment>
<evidence type="ECO:0000256" key="19">
    <source>
        <dbReference type="RuleBase" id="RU365063"/>
    </source>
</evidence>
<comment type="pathway">
    <text evidence="2 19">Lipid metabolism; malonyl-CoA biosynthesis; malonyl-CoA from acetyl-CoA: step 1/1.</text>
</comment>
<dbReference type="SMART" id="SM00878">
    <property type="entry name" value="Biotin_carb_C"/>
    <property type="match status" value="1"/>
</dbReference>
<evidence type="ECO:0000256" key="11">
    <source>
        <dbReference type="ARBA" id="ARBA00022840"/>
    </source>
</evidence>
<dbReference type="InterPro" id="IPR011054">
    <property type="entry name" value="Rudment_hybrid_motif"/>
</dbReference>
<keyword evidence="7 19" id="KW-0436">Ligase</keyword>
<keyword evidence="15 19" id="KW-0092">Biotin</keyword>
<dbReference type="GO" id="GO:0004075">
    <property type="term" value="F:biotin carboxylase activity"/>
    <property type="evidence" value="ECO:0007669"/>
    <property type="project" value="UniProtKB-EC"/>
</dbReference>
<dbReference type="Gene3D" id="3.30.1490.20">
    <property type="entry name" value="ATP-grasp fold, A domain"/>
    <property type="match status" value="1"/>
</dbReference>
<evidence type="ECO:0000256" key="6">
    <source>
        <dbReference type="ARBA" id="ARBA00022516"/>
    </source>
</evidence>
<keyword evidence="6 19" id="KW-0444">Lipid biosynthesis</keyword>
<keyword evidence="10 19" id="KW-0276">Fatty acid metabolism</keyword>
<dbReference type="InterPro" id="IPR005481">
    <property type="entry name" value="BC-like_N"/>
</dbReference>
<protein>
    <recommendedName>
        <fullName evidence="5 19">Biotin carboxylase</fullName>
        <ecNumber evidence="4 19">6.3.4.14</ecNumber>
    </recommendedName>
    <alternativeName>
        <fullName evidence="16 19">Acetyl-coenzyme A carboxylase biotin carboxylase subunit A</fullName>
    </alternativeName>
</protein>
<comment type="catalytic activity">
    <reaction evidence="17 19">
        <text>N(6)-biotinyl-L-lysyl-[protein] + hydrogencarbonate + ATP = N(6)-carboxybiotinyl-L-lysyl-[protein] + ADP + phosphate + H(+)</text>
        <dbReference type="Rhea" id="RHEA:13501"/>
        <dbReference type="Rhea" id="RHEA-COMP:10505"/>
        <dbReference type="Rhea" id="RHEA-COMP:10506"/>
        <dbReference type="ChEBI" id="CHEBI:15378"/>
        <dbReference type="ChEBI" id="CHEBI:17544"/>
        <dbReference type="ChEBI" id="CHEBI:30616"/>
        <dbReference type="ChEBI" id="CHEBI:43474"/>
        <dbReference type="ChEBI" id="CHEBI:83144"/>
        <dbReference type="ChEBI" id="CHEBI:83145"/>
        <dbReference type="ChEBI" id="CHEBI:456216"/>
        <dbReference type="EC" id="6.3.4.14"/>
    </reaction>
</comment>
<dbReference type="GO" id="GO:0006633">
    <property type="term" value="P:fatty acid biosynthetic process"/>
    <property type="evidence" value="ECO:0007669"/>
    <property type="project" value="UniProtKB-KW"/>
</dbReference>
<evidence type="ECO:0000256" key="8">
    <source>
        <dbReference type="ARBA" id="ARBA00022723"/>
    </source>
</evidence>
<evidence type="ECO:0000313" key="22">
    <source>
        <dbReference type="EMBL" id="GHA75055.1"/>
    </source>
</evidence>
<dbReference type="Proteomes" id="UP000614287">
    <property type="component" value="Unassembled WGS sequence"/>
</dbReference>
<keyword evidence="23" id="KW-1185">Reference proteome</keyword>
<evidence type="ECO:0000256" key="14">
    <source>
        <dbReference type="ARBA" id="ARBA00023160"/>
    </source>
</evidence>
<dbReference type="InterPro" id="IPR016185">
    <property type="entry name" value="PreATP-grasp_dom_sf"/>
</dbReference>
<proteinExistence type="predicted"/>
<dbReference type="UniPathway" id="UPA00655">
    <property type="reaction ID" value="UER00711"/>
</dbReference>
<evidence type="ECO:0000256" key="13">
    <source>
        <dbReference type="ARBA" id="ARBA00023098"/>
    </source>
</evidence>
<dbReference type="PROSITE" id="PS00867">
    <property type="entry name" value="CPSASE_2"/>
    <property type="match status" value="1"/>
</dbReference>
<dbReference type="InterPro" id="IPR005479">
    <property type="entry name" value="CPAse_ATP-bd"/>
</dbReference>
<keyword evidence="14 19" id="KW-0275">Fatty acid biosynthesis</keyword>
<reference evidence="22" key="1">
    <citation type="journal article" date="2014" name="Int. J. Syst. Evol. Microbiol.">
        <title>Complete genome sequence of Corynebacterium casei LMG S-19264T (=DSM 44701T), isolated from a smear-ripened cheese.</title>
        <authorList>
            <consortium name="US DOE Joint Genome Institute (JGI-PGF)"/>
            <person name="Walter F."/>
            <person name="Albersmeier A."/>
            <person name="Kalinowski J."/>
            <person name="Ruckert C."/>
        </authorList>
    </citation>
    <scope>NUCLEOTIDE SEQUENCE</scope>
    <source>
        <strain evidence="22">KCTC 32501</strain>
    </source>
</reference>
<keyword evidence="9 18" id="KW-0547">Nucleotide-binding</keyword>
<evidence type="ECO:0000256" key="3">
    <source>
        <dbReference type="ARBA" id="ARBA00011750"/>
    </source>
</evidence>
<evidence type="ECO:0000256" key="7">
    <source>
        <dbReference type="ARBA" id="ARBA00022598"/>
    </source>
</evidence>
<keyword evidence="13 19" id="KW-0443">Lipid metabolism</keyword>